<evidence type="ECO:0000256" key="1">
    <source>
        <dbReference type="ARBA" id="ARBA00001917"/>
    </source>
</evidence>
<dbReference type="NCBIfam" id="NF003645">
    <property type="entry name" value="PRK05286.1-2"/>
    <property type="match status" value="1"/>
</dbReference>
<evidence type="ECO:0000256" key="4">
    <source>
        <dbReference type="ARBA" id="ARBA00005161"/>
    </source>
</evidence>
<comment type="cofactor">
    <cofactor evidence="1">
        <name>FMN</name>
        <dbReference type="ChEBI" id="CHEBI:58210"/>
    </cofactor>
</comment>
<comment type="subcellular location">
    <subcellularLocation>
        <location evidence="3">Membrane</location>
    </subcellularLocation>
</comment>
<comment type="function">
    <text evidence="2">Catalyzes the conversion of dihydroorotate to orotate with quinone as electron acceptor.</text>
</comment>
<dbReference type="InterPro" id="IPR005720">
    <property type="entry name" value="Dihydroorotate_DH_cat"/>
</dbReference>
<evidence type="ECO:0000256" key="8">
    <source>
        <dbReference type="ARBA" id="ARBA00022630"/>
    </source>
</evidence>
<dbReference type="InterPro" id="IPR001295">
    <property type="entry name" value="Dihydroorotate_DH_CS"/>
</dbReference>
<comment type="catalytic activity">
    <reaction evidence="13">
        <text>(S)-dihydroorotate + a quinone = orotate + a quinol</text>
        <dbReference type="Rhea" id="RHEA:30187"/>
        <dbReference type="ChEBI" id="CHEBI:24646"/>
        <dbReference type="ChEBI" id="CHEBI:30839"/>
        <dbReference type="ChEBI" id="CHEBI:30864"/>
        <dbReference type="ChEBI" id="CHEBI:132124"/>
        <dbReference type="EC" id="1.3.5.2"/>
    </reaction>
</comment>
<evidence type="ECO:0000256" key="12">
    <source>
        <dbReference type="ARBA" id="ARBA00023136"/>
    </source>
</evidence>
<dbReference type="SUPFAM" id="SSF51395">
    <property type="entry name" value="FMN-linked oxidoreductases"/>
    <property type="match status" value="1"/>
</dbReference>
<dbReference type="GO" id="GO:0006207">
    <property type="term" value="P:'de novo' pyrimidine nucleobase biosynthetic process"/>
    <property type="evidence" value="ECO:0007669"/>
    <property type="project" value="UniProtKB-UniRule"/>
</dbReference>
<dbReference type="GO" id="GO:0044205">
    <property type="term" value="P:'de novo' UMP biosynthetic process"/>
    <property type="evidence" value="ECO:0007669"/>
    <property type="project" value="UniProtKB-UniPathway"/>
</dbReference>
<evidence type="ECO:0000256" key="3">
    <source>
        <dbReference type="ARBA" id="ARBA00004370"/>
    </source>
</evidence>
<keyword evidence="17" id="KW-1185">Reference proteome</keyword>
<dbReference type="AlphaFoldDB" id="A0A501XPL9"/>
<evidence type="ECO:0000256" key="11">
    <source>
        <dbReference type="ARBA" id="ARBA00023002"/>
    </source>
</evidence>
<proteinExistence type="inferred from homology"/>
<evidence type="ECO:0000256" key="7">
    <source>
        <dbReference type="ARBA" id="ARBA00018366"/>
    </source>
</evidence>
<evidence type="ECO:0000256" key="2">
    <source>
        <dbReference type="ARBA" id="ARBA00003125"/>
    </source>
</evidence>
<comment type="similarity">
    <text evidence="5">Belongs to the dihydroorotate dehydrogenase family. Type 2 subfamily.</text>
</comment>
<sequence length="341" mass="35676">MFKAFRPLLFRLDAETAHSVTLKALDWMPSGPGPSNDPLLETRFAGLAFPNPVGLAAGFDKDARVWRQMLALGFGFVEVGTITPKPQAGNPRPRIFRIAQDEAVINRLGFNNGGLEAALPRLAQHGRLGVNVGANKDSPDRIADYAAGVRAVRDSAAWITLNISSPNTPGLRGLQGDALPELLAAAAEAGGKGGPPLFLKVAPDLDAQQIDAIVDAALASRLSGLIVSNTTIARPPGLHGPHSGETGGLSGQPLFEPSTAVLREFATRLRGRLPLIGAGGVGSAEQAYAKIRAGASAVQLYTAMVYQGPRLPARIAAGLSILLRRDGFRSVGEAVGVDVKR</sequence>
<evidence type="ECO:0000256" key="14">
    <source>
        <dbReference type="NCBIfam" id="TIGR01036"/>
    </source>
</evidence>
<evidence type="ECO:0000256" key="10">
    <source>
        <dbReference type="ARBA" id="ARBA00022975"/>
    </source>
</evidence>
<comment type="pathway">
    <text evidence="4">Pyrimidine metabolism; UMP biosynthesis via de novo pathway; orotate from (S)-dihydroorotate (quinone route): step 1/1.</text>
</comment>
<evidence type="ECO:0000256" key="6">
    <source>
        <dbReference type="ARBA" id="ARBA00012791"/>
    </source>
</evidence>
<dbReference type="EC" id="1.3.5.2" evidence="6 14"/>
<dbReference type="InterPro" id="IPR050074">
    <property type="entry name" value="DHO_dehydrogenase"/>
</dbReference>
<dbReference type="InterPro" id="IPR005719">
    <property type="entry name" value="Dihydroorotate_DH_2"/>
</dbReference>
<protein>
    <recommendedName>
        <fullName evidence="7 14">Dihydroorotate dehydrogenase (quinone)</fullName>
        <ecNumber evidence="6 14">1.3.5.2</ecNumber>
    </recommendedName>
</protein>
<dbReference type="Proteomes" id="UP000319897">
    <property type="component" value="Unassembled WGS sequence"/>
</dbReference>
<gene>
    <name evidence="16" type="ORF">FJQ54_05495</name>
</gene>
<dbReference type="InterPro" id="IPR013785">
    <property type="entry name" value="Aldolase_TIM"/>
</dbReference>
<dbReference type="PANTHER" id="PTHR48109">
    <property type="entry name" value="DIHYDROOROTATE DEHYDROGENASE (QUINONE), MITOCHONDRIAL-RELATED"/>
    <property type="match status" value="1"/>
</dbReference>
<dbReference type="GO" id="GO:0106430">
    <property type="term" value="F:dihydroorotate dehydrogenase (quinone) activity"/>
    <property type="evidence" value="ECO:0007669"/>
    <property type="project" value="UniProtKB-EC"/>
</dbReference>
<evidence type="ECO:0000259" key="15">
    <source>
        <dbReference type="Pfam" id="PF01180"/>
    </source>
</evidence>
<dbReference type="OrthoDB" id="9802377at2"/>
<feature type="domain" description="Dihydroorotate dehydrogenase catalytic" evidence="15">
    <location>
        <begin position="40"/>
        <end position="320"/>
    </location>
</feature>
<dbReference type="Pfam" id="PF01180">
    <property type="entry name" value="DHO_dh"/>
    <property type="match status" value="1"/>
</dbReference>
<dbReference type="InterPro" id="IPR012135">
    <property type="entry name" value="Dihydroorotate_DH_1_2"/>
</dbReference>
<dbReference type="PROSITE" id="PS00911">
    <property type="entry name" value="DHODEHASE_1"/>
    <property type="match status" value="1"/>
</dbReference>
<organism evidence="16 17">
    <name type="scientific">Sandaracinobacter neustonicus</name>
    <dbReference type="NCBI Taxonomy" id="1715348"/>
    <lineage>
        <taxon>Bacteria</taxon>
        <taxon>Pseudomonadati</taxon>
        <taxon>Pseudomonadota</taxon>
        <taxon>Alphaproteobacteria</taxon>
        <taxon>Sphingomonadales</taxon>
        <taxon>Sphingosinicellaceae</taxon>
        <taxon>Sandaracinobacter</taxon>
    </lineage>
</organism>
<dbReference type="NCBIfam" id="TIGR01036">
    <property type="entry name" value="pyrD_sub2"/>
    <property type="match status" value="1"/>
</dbReference>
<evidence type="ECO:0000256" key="9">
    <source>
        <dbReference type="ARBA" id="ARBA00022643"/>
    </source>
</evidence>
<keyword evidence="11 16" id="KW-0560">Oxidoreductase</keyword>
<evidence type="ECO:0000313" key="16">
    <source>
        <dbReference type="EMBL" id="TPE62642.1"/>
    </source>
</evidence>
<dbReference type="NCBIfam" id="NF003652">
    <property type="entry name" value="PRK05286.2-5"/>
    <property type="match status" value="1"/>
</dbReference>
<dbReference type="PROSITE" id="PS00912">
    <property type="entry name" value="DHODEHASE_2"/>
    <property type="match status" value="1"/>
</dbReference>
<keyword evidence="8" id="KW-0285">Flavoprotein</keyword>
<dbReference type="UniPathway" id="UPA00070">
    <property type="reaction ID" value="UER00946"/>
</dbReference>
<dbReference type="PANTHER" id="PTHR48109:SF4">
    <property type="entry name" value="DIHYDROOROTATE DEHYDROGENASE (QUINONE), MITOCHONDRIAL"/>
    <property type="match status" value="1"/>
</dbReference>
<keyword evidence="12" id="KW-0472">Membrane</keyword>
<reference evidence="16 17" key="1">
    <citation type="submission" date="2019-06" db="EMBL/GenBank/DDBJ databases">
        <authorList>
            <person name="Lee I."/>
            <person name="Jang G.I."/>
            <person name="Hwang C.Y."/>
        </authorList>
    </citation>
    <scope>NUCLEOTIDE SEQUENCE [LARGE SCALE GENOMIC DNA]</scope>
    <source>
        <strain evidence="16 17">PAMC 28131</strain>
    </source>
</reference>
<keyword evidence="9" id="KW-0288">FMN</keyword>
<dbReference type="CDD" id="cd04738">
    <property type="entry name" value="DHOD_2_like"/>
    <property type="match status" value="1"/>
</dbReference>
<dbReference type="Gene3D" id="3.20.20.70">
    <property type="entry name" value="Aldolase class I"/>
    <property type="match status" value="1"/>
</dbReference>
<dbReference type="GO" id="GO:0016020">
    <property type="term" value="C:membrane"/>
    <property type="evidence" value="ECO:0007669"/>
    <property type="project" value="UniProtKB-SubCell"/>
</dbReference>
<dbReference type="EMBL" id="VFSU01000017">
    <property type="protein sequence ID" value="TPE62642.1"/>
    <property type="molecule type" value="Genomic_DNA"/>
</dbReference>
<comment type="caution">
    <text evidence="16">The sequence shown here is derived from an EMBL/GenBank/DDBJ whole genome shotgun (WGS) entry which is preliminary data.</text>
</comment>
<accession>A0A501XPL9</accession>
<evidence type="ECO:0000256" key="13">
    <source>
        <dbReference type="ARBA" id="ARBA00048639"/>
    </source>
</evidence>
<evidence type="ECO:0000256" key="5">
    <source>
        <dbReference type="ARBA" id="ARBA00005359"/>
    </source>
</evidence>
<dbReference type="RefSeq" id="WP_140927414.1">
    <property type="nucleotide sequence ID" value="NZ_VFSU01000017.1"/>
</dbReference>
<evidence type="ECO:0000313" key="17">
    <source>
        <dbReference type="Proteomes" id="UP000319897"/>
    </source>
</evidence>
<dbReference type="PIRSF" id="PIRSF000164">
    <property type="entry name" value="DHO_oxidase"/>
    <property type="match status" value="1"/>
</dbReference>
<keyword evidence="10" id="KW-0665">Pyrimidine biosynthesis</keyword>
<dbReference type="GO" id="GO:0005737">
    <property type="term" value="C:cytoplasm"/>
    <property type="evidence" value="ECO:0007669"/>
    <property type="project" value="InterPro"/>
</dbReference>
<name>A0A501XPL9_9SPHN</name>